<evidence type="ECO:0000313" key="2">
    <source>
        <dbReference type="Proteomes" id="UP000232062"/>
    </source>
</evidence>
<name>A0A2M9W9B5_9GAMM</name>
<proteinExistence type="predicted"/>
<keyword evidence="2" id="KW-1185">Reference proteome</keyword>
<evidence type="ECO:0000313" key="1">
    <source>
        <dbReference type="EMBL" id="PJZ04130.1"/>
    </source>
</evidence>
<gene>
    <name evidence="1" type="ORF">PRCB_17805</name>
</gene>
<protein>
    <submittedName>
        <fullName evidence="1">Uncharacterized protein</fullName>
    </submittedName>
</protein>
<dbReference type="EMBL" id="PIQI01000025">
    <property type="protein sequence ID" value="PJZ04130.1"/>
    <property type="molecule type" value="Genomic_DNA"/>
</dbReference>
<accession>A0A2M9W9B5</accession>
<sequence>MHAAHHDTLYISPISGAHLKNENEIQDLMHQAVAVALKQLLHPGEAVHVHELIGALWRLKQSSPDSSMRVSCERAIRLLAKKLN</sequence>
<dbReference type="AlphaFoldDB" id="A0A2M9W9B5"/>
<reference evidence="1 2" key="1">
    <citation type="submission" date="2017-11" db="EMBL/GenBank/DDBJ databases">
        <title>The genome sequence of Pantoea rodasii DSM 26611.</title>
        <authorList>
            <person name="Gao J."/>
            <person name="Mao X."/>
            <person name="Sun J."/>
        </authorList>
    </citation>
    <scope>NUCLEOTIDE SEQUENCE [LARGE SCALE GENOMIC DNA]</scope>
    <source>
        <strain evidence="1 2">DSM 26611</strain>
    </source>
</reference>
<organism evidence="1 2">
    <name type="scientific">Pantoea rodasii</name>
    <dbReference type="NCBI Taxonomy" id="1076549"/>
    <lineage>
        <taxon>Bacteria</taxon>
        <taxon>Pseudomonadati</taxon>
        <taxon>Pseudomonadota</taxon>
        <taxon>Gammaproteobacteria</taxon>
        <taxon>Enterobacterales</taxon>
        <taxon>Erwiniaceae</taxon>
        <taxon>Pantoea</taxon>
    </lineage>
</organism>
<comment type="caution">
    <text evidence="1">The sequence shown here is derived from an EMBL/GenBank/DDBJ whole genome shotgun (WGS) entry which is preliminary data.</text>
</comment>
<dbReference type="Proteomes" id="UP000232062">
    <property type="component" value="Unassembled WGS sequence"/>
</dbReference>